<evidence type="ECO:0000313" key="1">
    <source>
        <dbReference type="EMBL" id="KAI4335463.1"/>
    </source>
</evidence>
<gene>
    <name evidence="1" type="ORF">L6164_014107</name>
</gene>
<evidence type="ECO:0000313" key="2">
    <source>
        <dbReference type="Proteomes" id="UP000828941"/>
    </source>
</evidence>
<proteinExistence type="predicted"/>
<organism evidence="1 2">
    <name type="scientific">Bauhinia variegata</name>
    <name type="common">Purple orchid tree</name>
    <name type="synonym">Phanera variegata</name>
    <dbReference type="NCBI Taxonomy" id="167791"/>
    <lineage>
        <taxon>Eukaryota</taxon>
        <taxon>Viridiplantae</taxon>
        <taxon>Streptophyta</taxon>
        <taxon>Embryophyta</taxon>
        <taxon>Tracheophyta</taxon>
        <taxon>Spermatophyta</taxon>
        <taxon>Magnoliopsida</taxon>
        <taxon>eudicotyledons</taxon>
        <taxon>Gunneridae</taxon>
        <taxon>Pentapetalae</taxon>
        <taxon>rosids</taxon>
        <taxon>fabids</taxon>
        <taxon>Fabales</taxon>
        <taxon>Fabaceae</taxon>
        <taxon>Cercidoideae</taxon>
        <taxon>Cercideae</taxon>
        <taxon>Bauhiniinae</taxon>
        <taxon>Bauhinia</taxon>
    </lineage>
</organism>
<comment type="caution">
    <text evidence="1">The sequence shown here is derived from an EMBL/GenBank/DDBJ whole genome shotgun (WGS) entry which is preliminary data.</text>
</comment>
<accession>A0ACB9NHG2</accession>
<dbReference type="EMBL" id="CM039431">
    <property type="protein sequence ID" value="KAI4335463.1"/>
    <property type="molecule type" value="Genomic_DNA"/>
</dbReference>
<reference evidence="1 2" key="1">
    <citation type="journal article" date="2022" name="DNA Res.">
        <title>Chromosomal-level genome assembly of the orchid tree Bauhinia variegata (Leguminosae; Cercidoideae) supports the allotetraploid origin hypothesis of Bauhinia.</title>
        <authorList>
            <person name="Zhong Y."/>
            <person name="Chen Y."/>
            <person name="Zheng D."/>
            <person name="Pang J."/>
            <person name="Liu Y."/>
            <person name="Luo S."/>
            <person name="Meng S."/>
            <person name="Qian L."/>
            <person name="Wei D."/>
            <person name="Dai S."/>
            <person name="Zhou R."/>
        </authorList>
    </citation>
    <scope>NUCLEOTIDE SEQUENCE [LARGE SCALE GENOMIC DNA]</scope>
    <source>
        <strain evidence="1">BV-YZ2020</strain>
    </source>
</reference>
<name>A0ACB9NHG2_BAUVA</name>
<dbReference type="Proteomes" id="UP000828941">
    <property type="component" value="Chromosome 6"/>
</dbReference>
<sequence length="778" mass="88137">MPDMQKHFHAYLSFLCFPFLCIFLGKALMAKEIIPIGVVLDLNTSVGIMANSSMFIALQDFYRQNPHYKTRLDLRISDSENDVVKSASAALYFIEKRKVHAIIGPQSSEQARFIIQLGRKYSVPILSFSATSPSLSPNRSQIFIRTAQDDRSQTKAIADVVEAYGWREIILIYEDTEYGNGLIPYLDDALEAIDTRVRYRSVIDPRSNDRKSQISKELKNLKHKLTKIFLVHMTADLGSVFFPAAQEAGMMKAGYGWIVTQGLSASLDPTVPNIMDSMQGVIGVRPRVPHTERLEDFKRRWKSSVEVNSESPSVTLFGLWAYDTVWALAMAVERRQNVTNKTRVRPSLLNEILATNFSGLSGNFSLVNRQLEPPELEIFNLIGSTERTIGRWSPKSSQNKSKEKEKLKPPIWPGDTTEQPTKLRIGVPDKKGFNEFMKVERHSPNGITVSGFAIDVFLEVVKVLPFPLPYEFKPLEKNGTYDELLQQIHLKKFDAVVGDITIIANRTNYVDFTLPYTESGVSMVVPMKHDERGNMWIFLKPLSMSLWLTTGAAFGLTGFIIWLLEHRSNTEFRGSPEQQLGTMFWFSFSTLVFAHKEKVVNNWSRYKMVGPTYKTDGFGFAFPLKSPLVSYFSRAILNVTEDSDKFERIKNKYFSFSSRFTCEEDQSASITLDSPSLTVYSFAGLFVITGATSLLSLVCYLCCSFPYSQWPRFRSINPSQDRSFWLALTEMGKHFHQKDSSNSYPPNRNRSDSGVHPSTDEASFTCHADADADDAIVI</sequence>
<keyword evidence="2" id="KW-1185">Reference proteome</keyword>
<protein>
    <submittedName>
        <fullName evidence="1">Uncharacterized protein</fullName>
    </submittedName>
</protein>